<accession>A0A6J5NSK5</accession>
<dbReference type="EMBL" id="LR796698">
    <property type="protein sequence ID" value="CAB4160068.1"/>
    <property type="molecule type" value="Genomic_DNA"/>
</dbReference>
<reference evidence="4" key="1">
    <citation type="submission" date="2020-04" db="EMBL/GenBank/DDBJ databases">
        <authorList>
            <person name="Chiriac C."/>
            <person name="Salcher M."/>
            <person name="Ghai R."/>
            <person name="Kavagutti S V."/>
        </authorList>
    </citation>
    <scope>NUCLEOTIDE SEQUENCE</scope>
</reference>
<gene>
    <name evidence="6" type="ORF">UFOVP1217_34</name>
    <name evidence="7" type="ORF">UFOVP1343_18</name>
    <name evidence="8" type="ORF">UFOVP1438_67</name>
    <name evidence="9" type="ORF">UFOVP1592_63</name>
    <name evidence="2" type="ORF">UFOVP465_112</name>
    <name evidence="3" type="ORF">UFOVP666_158</name>
    <name evidence="4" type="ORF">UFOVP727_47</name>
    <name evidence="10" type="ORF">UFOVP741_50</name>
    <name evidence="5" type="ORF">UFOVP819_186</name>
</gene>
<evidence type="ECO:0000313" key="7">
    <source>
        <dbReference type="EMBL" id="CAB4199941.1"/>
    </source>
</evidence>
<evidence type="ECO:0000313" key="4">
    <source>
        <dbReference type="EMBL" id="CAB4160068.1"/>
    </source>
</evidence>
<sequence length="74" mass="7916">MSKKPAKKPSSSAVPPTPKVDSGINVMYIGYKGVTHTCPSCGSSRGKGMVREYKSVLYCGVGCVLSHKRINEVQ</sequence>
<dbReference type="EMBL" id="LR796762">
    <property type="protein sequence ID" value="CAB4164917.1"/>
    <property type="molecule type" value="Genomic_DNA"/>
</dbReference>
<dbReference type="EMBL" id="LR797452">
    <property type="protein sequence ID" value="CAB4217688.1"/>
    <property type="molecule type" value="Genomic_DNA"/>
</dbReference>
<evidence type="ECO:0000313" key="2">
    <source>
        <dbReference type="EMBL" id="CAB4145193.1"/>
    </source>
</evidence>
<dbReference type="EMBL" id="LR797305">
    <property type="protein sequence ID" value="CAB4199941.1"/>
    <property type="molecule type" value="Genomic_DNA"/>
</dbReference>
<dbReference type="EMBL" id="LR797177">
    <property type="protein sequence ID" value="CAB4191459.1"/>
    <property type="molecule type" value="Genomic_DNA"/>
</dbReference>
<proteinExistence type="predicted"/>
<dbReference type="EMBL" id="LR796443">
    <property type="protein sequence ID" value="CAB4145193.1"/>
    <property type="molecule type" value="Genomic_DNA"/>
</dbReference>
<evidence type="ECO:0000313" key="6">
    <source>
        <dbReference type="EMBL" id="CAB4191459.1"/>
    </source>
</evidence>
<evidence type="ECO:0000256" key="1">
    <source>
        <dbReference type="SAM" id="MobiDB-lite"/>
    </source>
</evidence>
<evidence type="ECO:0000313" key="9">
    <source>
        <dbReference type="EMBL" id="CAB4217688.1"/>
    </source>
</evidence>
<dbReference type="EMBL" id="LR798341">
    <property type="protein sequence ID" value="CAB5225108.1"/>
    <property type="molecule type" value="Genomic_DNA"/>
</dbReference>
<evidence type="ECO:0000313" key="8">
    <source>
        <dbReference type="EMBL" id="CAB4213096.1"/>
    </source>
</evidence>
<feature type="region of interest" description="Disordered" evidence="1">
    <location>
        <begin position="1"/>
        <end position="21"/>
    </location>
</feature>
<protein>
    <submittedName>
        <fullName evidence="4">Uncharacterized protein</fullName>
    </submittedName>
</protein>
<organism evidence="4">
    <name type="scientific">uncultured Caudovirales phage</name>
    <dbReference type="NCBI Taxonomy" id="2100421"/>
    <lineage>
        <taxon>Viruses</taxon>
        <taxon>Duplodnaviria</taxon>
        <taxon>Heunggongvirae</taxon>
        <taxon>Uroviricota</taxon>
        <taxon>Caudoviricetes</taxon>
        <taxon>Peduoviridae</taxon>
        <taxon>Maltschvirus</taxon>
        <taxon>Maltschvirus maltsch</taxon>
    </lineage>
</organism>
<evidence type="ECO:0000313" key="3">
    <source>
        <dbReference type="EMBL" id="CAB4156786.1"/>
    </source>
</evidence>
<name>A0A6J5NSK5_9CAUD</name>
<evidence type="ECO:0000313" key="10">
    <source>
        <dbReference type="EMBL" id="CAB5225108.1"/>
    </source>
</evidence>
<dbReference type="EMBL" id="LR796644">
    <property type="protein sequence ID" value="CAB4156786.1"/>
    <property type="molecule type" value="Genomic_DNA"/>
</dbReference>
<evidence type="ECO:0000313" key="5">
    <source>
        <dbReference type="EMBL" id="CAB4164917.1"/>
    </source>
</evidence>
<dbReference type="EMBL" id="LR797395">
    <property type="protein sequence ID" value="CAB4213096.1"/>
    <property type="molecule type" value="Genomic_DNA"/>
</dbReference>